<accession>A0A1H8MHR8</accession>
<keyword evidence="2" id="KW-0805">Transcription regulation</keyword>
<keyword evidence="3 7" id="KW-0238">DNA-binding</keyword>
<dbReference type="Pfam" id="PF00126">
    <property type="entry name" value="HTH_1"/>
    <property type="match status" value="1"/>
</dbReference>
<dbReference type="InterPro" id="IPR000847">
    <property type="entry name" value="LysR_HTH_N"/>
</dbReference>
<dbReference type="PRINTS" id="PR00039">
    <property type="entry name" value="HTHLYSR"/>
</dbReference>
<dbReference type="FunFam" id="1.10.10.10:FF:000001">
    <property type="entry name" value="LysR family transcriptional regulator"/>
    <property type="match status" value="1"/>
</dbReference>
<evidence type="ECO:0000256" key="4">
    <source>
        <dbReference type="ARBA" id="ARBA00023163"/>
    </source>
</evidence>
<dbReference type="Gene3D" id="3.40.190.10">
    <property type="entry name" value="Periplasmic binding protein-like II"/>
    <property type="match status" value="2"/>
</dbReference>
<dbReference type="InterPro" id="IPR005119">
    <property type="entry name" value="LysR_subst-bd"/>
</dbReference>
<name>A0A1H8MHR8_9RHOB</name>
<dbReference type="PROSITE" id="PS50931">
    <property type="entry name" value="HTH_LYSR"/>
    <property type="match status" value="1"/>
</dbReference>
<dbReference type="RefSeq" id="WP_244519329.1">
    <property type="nucleotide sequence ID" value="NZ_CP067124.1"/>
</dbReference>
<evidence type="ECO:0000313" key="7">
    <source>
        <dbReference type="EMBL" id="SEO16830.1"/>
    </source>
</evidence>
<dbReference type="CDD" id="cd08414">
    <property type="entry name" value="PBP2_LTTR_aromatics_like"/>
    <property type="match status" value="1"/>
</dbReference>
<dbReference type="SUPFAM" id="SSF46785">
    <property type="entry name" value="Winged helix' DNA-binding domain"/>
    <property type="match status" value="1"/>
</dbReference>
<comment type="similarity">
    <text evidence="1">Belongs to the LysR transcriptional regulatory family.</text>
</comment>
<keyword evidence="8" id="KW-1185">Reference proteome</keyword>
<dbReference type="PANTHER" id="PTHR30346">
    <property type="entry name" value="TRANSCRIPTIONAL DUAL REGULATOR HCAR-RELATED"/>
    <property type="match status" value="1"/>
</dbReference>
<dbReference type="SUPFAM" id="SSF53850">
    <property type="entry name" value="Periplasmic binding protein-like II"/>
    <property type="match status" value="1"/>
</dbReference>
<dbReference type="Gene3D" id="1.10.10.10">
    <property type="entry name" value="Winged helix-like DNA-binding domain superfamily/Winged helix DNA-binding domain"/>
    <property type="match status" value="1"/>
</dbReference>
<feature type="compositionally biased region" description="Polar residues" evidence="5">
    <location>
        <begin position="313"/>
        <end position="334"/>
    </location>
</feature>
<keyword evidence="4" id="KW-0804">Transcription</keyword>
<feature type="domain" description="HTH lysR-type" evidence="6">
    <location>
        <begin position="3"/>
        <end position="60"/>
    </location>
</feature>
<protein>
    <submittedName>
        <fullName evidence="7">DNA-binding transcriptional regulator, LysR family</fullName>
    </submittedName>
</protein>
<dbReference type="GO" id="GO:0003677">
    <property type="term" value="F:DNA binding"/>
    <property type="evidence" value="ECO:0007669"/>
    <property type="project" value="UniProtKB-KW"/>
</dbReference>
<dbReference type="InterPro" id="IPR036388">
    <property type="entry name" value="WH-like_DNA-bd_sf"/>
</dbReference>
<dbReference type="InterPro" id="IPR036390">
    <property type="entry name" value="WH_DNA-bd_sf"/>
</dbReference>
<organism evidence="7 8">
    <name type="scientific">Paracoccus alcaliphilus</name>
    <dbReference type="NCBI Taxonomy" id="34002"/>
    <lineage>
        <taxon>Bacteria</taxon>
        <taxon>Pseudomonadati</taxon>
        <taxon>Pseudomonadota</taxon>
        <taxon>Alphaproteobacteria</taxon>
        <taxon>Rhodobacterales</taxon>
        <taxon>Paracoccaceae</taxon>
        <taxon>Paracoccus</taxon>
    </lineage>
</organism>
<sequence length="334" mass="37068">MSLDLRHLRAFATLGRELHFRRASESLRVAQPALTKTIQQLEEYLGTPLLVRSTRRVELTEAGRVFLAEIAAVTAQIDRAVERARKAARGVRGELRIAYTDFAINGALPHFLRSFNEAHPDIYLDLIFMPTIHQHEAILRHRIDIGFLYGVSNQQPISSLPFDENDYVAILPVNHHLAQRDQLALSDLRAEKFVFGTGDSWMIFRNQVFAECRQRGFLPEISLEATNSDGIFGLVIAGAGVAIYSSAIGNMPRQGIAIRQLVDMPAKLPITAVWERGNSSEELTIFLRFLRRFRTLAAKPHGKAKGKPGLDTLDSTVATDVSRGKTSGSSNVGG</sequence>
<dbReference type="Pfam" id="PF03466">
    <property type="entry name" value="LysR_substrate"/>
    <property type="match status" value="1"/>
</dbReference>
<dbReference type="PANTHER" id="PTHR30346:SF17">
    <property type="entry name" value="LYSR FAMILY TRANSCRIPTIONAL REGULATOR"/>
    <property type="match status" value="1"/>
</dbReference>
<gene>
    <name evidence="7" type="ORF">SAMN04489859_104027</name>
</gene>
<dbReference type="AlphaFoldDB" id="A0A1H8MHR8"/>
<evidence type="ECO:0000256" key="2">
    <source>
        <dbReference type="ARBA" id="ARBA00023015"/>
    </source>
</evidence>
<evidence type="ECO:0000256" key="5">
    <source>
        <dbReference type="SAM" id="MobiDB-lite"/>
    </source>
</evidence>
<evidence type="ECO:0000259" key="6">
    <source>
        <dbReference type="PROSITE" id="PS50931"/>
    </source>
</evidence>
<dbReference type="STRING" id="34002.SAMN04489859_104027"/>
<dbReference type="GO" id="GO:0003700">
    <property type="term" value="F:DNA-binding transcription factor activity"/>
    <property type="evidence" value="ECO:0007669"/>
    <property type="project" value="InterPro"/>
</dbReference>
<dbReference type="EMBL" id="FODE01000040">
    <property type="protein sequence ID" value="SEO16830.1"/>
    <property type="molecule type" value="Genomic_DNA"/>
</dbReference>
<dbReference type="Proteomes" id="UP000199054">
    <property type="component" value="Unassembled WGS sequence"/>
</dbReference>
<reference evidence="7 8" key="1">
    <citation type="submission" date="2016-10" db="EMBL/GenBank/DDBJ databases">
        <authorList>
            <person name="de Groot N.N."/>
        </authorList>
    </citation>
    <scope>NUCLEOTIDE SEQUENCE [LARGE SCALE GENOMIC DNA]</scope>
    <source>
        <strain evidence="7 8">DSM 8512</strain>
    </source>
</reference>
<evidence type="ECO:0000256" key="1">
    <source>
        <dbReference type="ARBA" id="ARBA00009437"/>
    </source>
</evidence>
<evidence type="ECO:0000313" key="8">
    <source>
        <dbReference type="Proteomes" id="UP000199054"/>
    </source>
</evidence>
<feature type="region of interest" description="Disordered" evidence="5">
    <location>
        <begin position="300"/>
        <end position="334"/>
    </location>
</feature>
<proteinExistence type="inferred from homology"/>
<dbReference type="GO" id="GO:0032993">
    <property type="term" value="C:protein-DNA complex"/>
    <property type="evidence" value="ECO:0007669"/>
    <property type="project" value="TreeGrafter"/>
</dbReference>
<evidence type="ECO:0000256" key="3">
    <source>
        <dbReference type="ARBA" id="ARBA00023125"/>
    </source>
</evidence>